<dbReference type="InterPro" id="IPR036761">
    <property type="entry name" value="TTHA0802/YceI-like_sf"/>
</dbReference>
<gene>
    <name evidence="1" type="ORF">METZ01_LOCUS87693</name>
</gene>
<sequence length="67" mass="7556">MVSAQTYEIKGAQVKYYGSHVFGDWIGISNDLNGSIFYDKNNSNHKAELQVALRSLDSRNSNRDSNM</sequence>
<dbReference type="SUPFAM" id="SSF101874">
    <property type="entry name" value="YceI-like"/>
    <property type="match status" value="1"/>
</dbReference>
<accession>A0A381V371</accession>
<dbReference type="AlphaFoldDB" id="A0A381V371"/>
<organism evidence="1">
    <name type="scientific">marine metagenome</name>
    <dbReference type="NCBI Taxonomy" id="408172"/>
    <lineage>
        <taxon>unclassified sequences</taxon>
        <taxon>metagenomes</taxon>
        <taxon>ecological metagenomes</taxon>
    </lineage>
</organism>
<evidence type="ECO:0008006" key="2">
    <source>
        <dbReference type="Google" id="ProtNLM"/>
    </source>
</evidence>
<proteinExistence type="predicted"/>
<name>A0A381V371_9ZZZZ</name>
<feature type="non-terminal residue" evidence="1">
    <location>
        <position position="67"/>
    </location>
</feature>
<dbReference type="EMBL" id="UINC01007735">
    <property type="protein sequence ID" value="SVA34839.1"/>
    <property type="molecule type" value="Genomic_DNA"/>
</dbReference>
<evidence type="ECO:0000313" key="1">
    <source>
        <dbReference type="EMBL" id="SVA34839.1"/>
    </source>
</evidence>
<dbReference type="Gene3D" id="2.40.128.110">
    <property type="entry name" value="Lipid/polyisoprenoid-binding, YceI-like"/>
    <property type="match status" value="1"/>
</dbReference>
<protein>
    <recommendedName>
        <fullName evidence="2">Lipid/polyisoprenoid-binding YceI-like domain-containing protein</fullName>
    </recommendedName>
</protein>
<reference evidence="1" key="1">
    <citation type="submission" date="2018-05" db="EMBL/GenBank/DDBJ databases">
        <authorList>
            <person name="Lanie J.A."/>
            <person name="Ng W.-L."/>
            <person name="Kazmierczak K.M."/>
            <person name="Andrzejewski T.M."/>
            <person name="Davidsen T.M."/>
            <person name="Wayne K.J."/>
            <person name="Tettelin H."/>
            <person name="Glass J.I."/>
            <person name="Rusch D."/>
            <person name="Podicherti R."/>
            <person name="Tsui H.-C.T."/>
            <person name="Winkler M.E."/>
        </authorList>
    </citation>
    <scope>NUCLEOTIDE SEQUENCE</scope>
</reference>